<dbReference type="AlphaFoldDB" id="R7RY01"/>
<proteinExistence type="predicted"/>
<feature type="region of interest" description="Disordered" evidence="1">
    <location>
        <begin position="330"/>
        <end position="426"/>
    </location>
</feature>
<protein>
    <submittedName>
        <fullName evidence="2">Uncharacterized protein</fullName>
    </submittedName>
</protein>
<feature type="compositionally biased region" description="Basic and acidic residues" evidence="1">
    <location>
        <begin position="267"/>
        <end position="279"/>
    </location>
</feature>
<sequence length="426" mass="47107">MDSPSSRRSMTISDQDQSAPEQGALRTHRATTDTEDAMGHPRTPAQISAERPQRRSKRPHQSDASLESILESWGMNDARGVSPTPSVAQDQSAHRQRALKKRRGSIVTNDPMSPPPTPTESQHFETKHSRRGTKPPRRSKADPEEIAKSWGMNDAQARDPRPQPHPQLRPPGTGPRRTRSQRKVDQQAPEKKSFRGRCAPRQMNGNPWVMAPMSGQPTDNPLQKGIKSWQDPLLMDEWNGERAKRVPKPSPFEEIVDVSVEPPTGGGEEKKRDRDDKSDVAPASKKARMARASKGNAKGNASKVSIDRDYDPSIGTKVDVFLTCRPWDGVKILQGGGGVDRKESLGIDEWTEDQDNDDSDDAQYGGFNNDDSGSFEYEEALFDDSSDYGDPRDDDSSLGVNDNHSDVTSDEDDGMTVRAVSPSFSD</sequence>
<feature type="compositionally biased region" description="Basic residues" evidence="1">
    <location>
        <begin position="94"/>
        <end position="104"/>
    </location>
</feature>
<dbReference type="KEGG" id="shs:STEHIDRAFT_172590"/>
<dbReference type="Proteomes" id="UP000053927">
    <property type="component" value="Unassembled WGS sequence"/>
</dbReference>
<gene>
    <name evidence="2" type="ORF">STEHIDRAFT_172590</name>
</gene>
<feature type="compositionally biased region" description="Pro residues" evidence="1">
    <location>
        <begin position="163"/>
        <end position="173"/>
    </location>
</feature>
<dbReference type="EMBL" id="JH687398">
    <property type="protein sequence ID" value="EIM80286.1"/>
    <property type="molecule type" value="Genomic_DNA"/>
</dbReference>
<name>R7RY01_STEHR</name>
<feature type="compositionally biased region" description="Basic residues" evidence="1">
    <location>
        <begin position="128"/>
        <end position="138"/>
    </location>
</feature>
<feature type="compositionally biased region" description="Acidic residues" evidence="1">
    <location>
        <begin position="349"/>
        <end position="361"/>
    </location>
</feature>
<evidence type="ECO:0000256" key="1">
    <source>
        <dbReference type="SAM" id="MobiDB-lite"/>
    </source>
</evidence>
<dbReference type="GeneID" id="18804110"/>
<feature type="compositionally biased region" description="Acidic residues" evidence="1">
    <location>
        <begin position="376"/>
        <end position="387"/>
    </location>
</feature>
<dbReference type="RefSeq" id="XP_007310430.1">
    <property type="nucleotide sequence ID" value="XM_007310368.1"/>
</dbReference>
<keyword evidence="3" id="KW-1185">Reference proteome</keyword>
<evidence type="ECO:0000313" key="2">
    <source>
        <dbReference type="EMBL" id="EIM80286.1"/>
    </source>
</evidence>
<feature type="compositionally biased region" description="Polar residues" evidence="1">
    <location>
        <begin position="1"/>
        <end position="20"/>
    </location>
</feature>
<reference evidence="3" key="1">
    <citation type="journal article" date="2012" name="Science">
        <title>The Paleozoic origin of enzymatic lignin decomposition reconstructed from 31 fungal genomes.</title>
        <authorList>
            <person name="Floudas D."/>
            <person name="Binder M."/>
            <person name="Riley R."/>
            <person name="Barry K."/>
            <person name="Blanchette R.A."/>
            <person name="Henrissat B."/>
            <person name="Martinez A.T."/>
            <person name="Otillar R."/>
            <person name="Spatafora J.W."/>
            <person name="Yadav J.S."/>
            <person name="Aerts A."/>
            <person name="Benoit I."/>
            <person name="Boyd A."/>
            <person name="Carlson A."/>
            <person name="Copeland A."/>
            <person name="Coutinho P.M."/>
            <person name="de Vries R.P."/>
            <person name="Ferreira P."/>
            <person name="Findley K."/>
            <person name="Foster B."/>
            <person name="Gaskell J."/>
            <person name="Glotzer D."/>
            <person name="Gorecki P."/>
            <person name="Heitman J."/>
            <person name="Hesse C."/>
            <person name="Hori C."/>
            <person name="Igarashi K."/>
            <person name="Jurgens J.A."/>
            <person name="Kallen N."/>
            <person name="Kersten P."/>
            <person name="Kohler A."/>
            <person name="Kuees U."/>
            <person name="Kumar T.K.A."/>
            <person name="Kuo A."/>
            <person name="LaButti K."/>
            <person name="Larrondo L.F."/>
            <person name="Lindquist E."/>
            <person name="Ling A."/>
            <person name="Lombard V."/>
            <person name="Lucas S."/>
            <person name="Lundell T."/>
            <person name="Martin R."/>
            <person name="McLaughlin D.J."/>
            <person name="Morgenstern I."/>
            <person name="Morin E."/>
            <person name="Murat C."/>
            <person name="Nagy L.G."/>
            <person name="Nolan M."/>
            <person name="Ohm R.A."/>
            <person name="Patyshakuliyeva A."/>
            <person name="Rokas A."/>
            <person name="Ruiz-Duenas F.J."/>
            <person name="Sabat G."/>
            <person name="Salamov A."/>
            <person name="Samejima M."/>
            <person name="Schmutz J."/>
            <person name="Slot J.C."/>
            <person name="St John F."/>
            <person name="Stenlid J."/>
            <person name="Sun H."/>
            <person name="Sun S."/>
            <person name="Syed K."/>
            <person name="Tsang A."/>
            <person name="Wiebenga A."/>
            <person name="Young D."/>
            <person name="Pisabarro A."/>
            <person name="Eastwood D.C."/>
            <person name="Martin F."/>
            <person name="Cullen D."/>
            <person name="Grigoriev I.V."/>
            <person name="Hibbett D.S."/>
        </authorList>
    </citation>
    <scope>NUCLEOTIDE SEQUENCE [LARGE SCALE GENOMIC DNA]</scope>
    <source>
        <strain evidence="3">FP-91666</strain>
    </source>
</reference>
<organism evidence="2 3">
    <name type="scientific">Stereum hirsutum (strain FP-91666)</name>
    <name type="common">White-rot fungus</name>
    <dbReference type="NCBI Taxonomy" id="721885"/>
    <lineage>
        <taxon>Eukaryota</taxon>
        <taxon>Fungi</taxon>
        <taxon>Dikarya</taxon>
        <taxon>Basidiomycota</taxon>
        <taxon>Agaricomycotina</taxon>
        <taxon>Agaricomycetes</taxon>
        <taxon>Russulales</taxon>
        <taxon>Stereaceae</taxon>
        <taxon>Stereum</taxon>
    </lineage>
</organism>
<feature type="compositionally biased region" description="Basic and acidic residues" evidence="1">
    <location>
        <begin position="182"/>
        <end position="193"/>
    </location>
</feature>
<accession>R7RY01</accession>
<feature type="region of interest" description="Disordered" evidence="1">
    <location>
        <begin position="240"/>
        <end position="312"/>
    </location>
</feature>
<feature type="region of interest" description="Disordered" evidence="1">
    <location>
        <begin position="1"/>
        <end position="226"/>
    </location>
</feature>
<evidence type="ECO:0000313" key="3">
    <source>
        <dbReference type="Proteomes" id="UP000053927"/>
    </source>
</evidence>